<dbReference type="Proteomes" id="UP000594638">
    <property type="component" value="Unassembled WGS sequence"/>
</dbReference>
<name>A0A8S0PDH3_OLEEU</name>
<sequence length="115" mass="13234">MKTEEQTVLGEGSSMVKDKKVKLEEDGDEFRRCCEDEDEIKEKEESTKEDLNDNFDSDFKNLDFYVEELAAATGITGPGMVEITTAPFIERIKLSHYFAFFHYALFVAEVKKKMS</sequence>
<dbReference type="AlphaFoldDB" id="A0A8S0PDH3"/>
<accession>A0A8S0PDH3</accession>
<reference evidence="1 2" key="1">
    <citation type="submission" date="2019-12" db="EMBL/GenBank/DDBJ databases">
        <authorList>
            <person name="Alioto T."/>
            <person name="Alioto T."/>
            <person name="Gomez Garrido J."/>
        </authorList>
    </citation>
    <scope>NUCLEOTIDE SEQUENCE [LARGE SCALE GENOMIC DNA]</scope>
</reference>
<evidence type="ECO:0000313" key="2">
    <source>
        <dbReference type="Proteomes" id="UP000594638"/>
    </source>
</evidence>
<dbReference type="Gramene" id="OE9A116251T1">
    <property type="protein sequence ID" value="OE9A116251C1"/>
    <property type="gene ID" value="OE9A116251"/>
</dbReference>
<gene>
    <name evidence="1" type="ORF">OLEA9_A116251</name>
</gene>
<evidence type="ECO:0000313" key="1">
    <source>
        <dbReference type="EMBL" id="CAA2938394.1"/>
    </source>
</evidence>
<organism evidence="1 2">
    <name type="scientific">Olea europaea subsp. europaea</name>
    <dbReference type="NCBI Taxonomy" id="158383"/>
    <lineage>
        <taxon>Eukaryota</taxon>
        <taxon>Viridiplantae</taxon>
        <taxon>Streptophyta</taxon>
        <taxon>Embryophyta</taxon>
        <taxon>Tracheophyta</taxon>
        <taxon>Spermatophyta</taxon>
        <taxon>Magnoliopsida</taxon>
        <taxon>eudicotyledons</taxon>
        <taxon>Gunneridae</taxon>
        <taxon>Pentapetalae</taxon>
        <taxon>asterids</taxon>
        <taxon>lamiids</taxon>
        <taxon>Lamiales</taxon>
        <taxon>Oleaceae</taxon>
        <taxon>Oleeae</taxon>
        <taxon>Olea</taxon>
    </lineage>
</organism>
<proteinExistence type="predicted"/>
<protein>
    <submittedName>
        <fullName evidence="1">Uncharacterized protein</fullName>
    </submittedName>
</protein>
<keyword evidence="2" id="KW-1185">Reference proteome</keyword>
<dbReference type="EMBL" id="CACTIH010000034">
    <property type="protein sequence ID" value="CAA2938394.1"/>
    <property type="molecule type" value="Genomic_DNA"/>
</dbReference>
<comment type="caution">
    <text evidence="1">The sequence shown here is derived from an EMBL/GenBank/DDBJ whole genome shotgun (WGS) entry which is preliminary data.</text>
</comment>